<dbReference type="EMBL" id="WOWA01000001">
    <property type="protein sequence ID" value="NLV11690.1"/>
    <property type="molecule type" value="Genomic_DNA"/>
</dbReference>
<dbReference type="PROSITE" id="PS51257">
    <property type="entry name" value="PROKAR_LIPOPROTEIN"/>
    <property type="match status" value="1"/>
</dbReference>
<dbReference type="Proteomes" id="UP000641625">
    <property type="component" value="Unassembled WGS sequence"/>
</dbReference>
<sequence length="143" mass="16041">MRQILILVLVGLLAIAGCVDMLNVADQQTSDATTSTEVLTTSSPDGDPMGYLHITVPETAPESVAVINHDRVESQIISEGVHDIRNSTEYRQNLTEQQYNRTRQTLSKHRYHSPSKPDFSAGWFIEYENETYNVNVVVYGELV</sequence>
<evidence type="ECO:0000313" key="2">
    <source>
        <dbReference type="Proteomes" id="UP000641625"/>
    </source>
</evidence>
<gene>
    <name evidence="1" type="ORF">GOC77_00030</name>
</gene>
<accession>A0A847UJ87</accession>
<evidence type="ECO:0000313" key="1">
    <source>
        <dbReference type="EMBL" id="NLV11690.1"/>
    </source>
</evidence>
<comment type="caution">
    <text evidence="1">The sequence shown here is derived from an EMBL/GenBank/DDBJ whole genome shotgun (WGS) entry which is preliminary data.</text>
</comment>
<protein>
    <submittedName>
        <fullName evidence="1">Uncharacterized protein</fullName>
    </submittedName>
</protein>
<reference evidence="1" key="1">
    <citation type="submission" date="2019-12" db="EMBL/GenBank/DDBJ databases">
        <title>Whole genome sequencing of Haloarcula argentinensis strain pws5.</title>
        <authorList>
            <person name="Verma D.K."/>
            <person name="Gopal K."/>
            <person name="Prasad E.S."/>
        </authorList>
    </citation>
    <scope>NUCLEOTIDE SEQUENCE</scope>
    <source>
        <strain evidence="1">Pws5</strain>
    </source>
</reference>
<dbReference type="AlphaFoldDB" id="A0A847UJ87"/>
<organism evidence="1 2">
    <name type="scientific">Haloarcula argentinensis</name>
    <dbReference type="NCBI Taxonomy" id="43776"/>
    <lineage>
        <taxon>Archaea</taxon>
        <taxon>Methanobacteriati</taxon>
        <taxon>Methanobacteriota</taxon>
        <taxon>Stenosarchaea group</taxon>
        <taxon>Halobacteria</taxon>
        <taxon>Halobacteriales</taxon>
        <taxon>Haloarculaceae</taxon>
        <taxon>Haloarcula</taxon>
    </lineage>
</organism>
<dbReference type="RefSeq" id="WP_170095429.1">
    <property type="nucleotide sequence ID" value="NZ_WOWA01000001.1"/>
</dbReference>
<proteinExistence type="predicted"/>
<name>A0A847UJ87_HALAR</name>